<dbReference type="Proteomes" id="UP000000447">
    <property type="component" value="Plasmid unnamed"/>
</dbReference>
<dbReference type="eggNOG" id="ENOG5032JIZ">
    <property type="taxonomic scope" value="Bacteria"/>
</dbReference>
<sequence length="206" mass="23364">MAVTAPVSTVPQLPGPTRRRRSRVLFWPLIALAQVVRVVLRKTLWVTIRVIRLAWRHLLVTLLIALGGYYAYRALVPQPVSQPRESPVQAAPLIAPPASVRAYLEAQRNFDAERMWQTLSPESKARRLASGESLATFRQSVQLLQQQGFRFGESTYVGGYKLPDGQAYYFYVTEVRNANDQRGMVYQIFWVSADGLIFTVDTPQLQ</sequence>
<keyword evidence="1" id="KW-0472">Membrane</keyword>
<protein>
    <submittedName>
        <fullName evidence="2">Uncharacterized protein</fullName>
    </submittedName>
</protein>
<organism evidence="2 3">
    <name type="scientific">Thermomicrobium roseum (strain ATCC 27502 / DSM 5159 / P-2)</name>
    <dbReference type="NCBI Taxonomy" id="309801"/>
    <lineage>
        <taxon>Bacteria</taxon>
        <taxon>Pseudomonadati</taxon>
        <taxon>Thermomicrobiota</taxon>
        <taxon>Thermomicrobia</taxon>
        <taxon>Thermomicrobiales</taxon>
        <taxon>Thermomicrobiaceae</taxon>
        <taxon>Thermomicrobium</taxon>
    </lineage>
</organism>
<reference evidence="2 3" key="1">
    <citation type="journal article" date="2009" name="PLoS ONE">
        <title>Complete genome sequence of the aerobic CO-oxidizing thermophile Thermomicrobium roseum.</title>
        <authorList>
            <person name="Wu D."/>
            <person name="Raymond J."/>
            <person name="Wu M."/>
            <person name="Chatterji S."/>
            <person name="Ren Q."/>
            <person name="Graham J.E."/>
            <person name="Bryant D.A."/>
            <person name="Robb F."/>
            <person name="Colman A."/>
            <person name="Tallon L.J."/>
            <person name="Badger J.H."/>
            <person name="Madupu R."/>
            <person name="Ward N.L."/>
            <person name="Eisen J.A."/>
        </authorList>
    </citation>
    <scope>NUCLEOTIDE SEQUENCE [LARGE SCALE GENOMIC DNA]</scope>
    <source>
        <strain evidence="3">ATCC 27502 / DSM 5159 / P-2</strain>
        <plasmid evidence="2">unnamed</plasmid>
    </source>
</reference>
<evidence type="ECO:0000313" key="2">
    <source>
        <dbReference type="EMBL" id="ACM06874.1"/>
    </source>
</evidence>
<keyword evidence="1" id="KW-1133">Transmembrane helix</keyword>
<keyword evidence="3" id="KW-1185">Reference proteome</keyword>
<proteinExistence type="predicted"/>
<dbReference type="KEGG" id="tro:trd_A0890"/>
<dbReference type="EMBL" id="CP001276">
    <property type="protein sequence ID" value="ACM06874.1"/>
    <property type="molecule type" value="Genomic_DNA"/>
</dbReference>
<gene>
    <name evidence="2" type="ordered locus">trd_A0890</name>
</gene>
<accession>B9L526</accession>
<keyword evidence="1" id="KW-0812">Transmembrane</keyword>
<name>B9L526_THERP</name>
<dbReference type="AlphaFoldDB" id="B9L526"/>
<feature type="transmembrane region" description="Helical" evidence="1">
    <location>
        <begin position="24"/>
        <end position="41"/>
    </location>
</feature>
<dbReference type="OrthoDB" id="164323at2"/>
<keyword evidence="2" id="KW-0614">Plasmid</keyword>
<evidence type="ECO:0000256" key="1">
    <source>
        <dbReference type="SAM" id="Phobius"/>
    </source>
</evidence>
<evidence type="ECO:0000313" key="3">
    <source>
        <dbReference type="Proteomes" id="UP000000447"/>
    </source>
</evidence>
<feature type="transmembrane region" description="Helical" evidence="1">
    <location>
        <begin position="53"/>
        <end position="72"/>
    </location>
</feature>
<dbReference type="RefSeq" id="WP_012642861.1">
    <property type="nucleotide sequence ID" value="NC_011961.1"/>
</dbReference>
<dbReference type="HOGENOM" id="CLU_1331415_0_0_0"/>
<geneLocation type="plasmid" evidence="3">
    <name>Tros</name>
</geneLocation>